<proteinExistence type="inferred from homology"/>
<dbReference type="Gene3D" id="3.30.1440.10">
    <property type="match status" value="1"/>
</dbReference>
<evidence type="ECO:0000256" key="2">
    <source>
        <dbReference type="ARBA" id="ARBA00022980"/>
    </source>
</evidence>
<reference evidence="4" key="1">
    <citation type="journal article" date="2016" name="New Phytol.">
        <title>Complete mitochondrial genomes from the ferns Ophioglossum californicum and Psilotum nudum are highly repetitive with the largest organellar introns.</title>
        <authorList>
            <person name="Guo W."/>
            <person name="Zhu A."/>
            <person name="Fan W."/>
            <person name="Mower J.P."/>
        </authorList>
    </citation>
    <scope>NUCLEOTIDE SEQUENCE</scope>
    <source>
        <strain evidence="4">V16</strain>
    </source>
</reference>
<evidence type="ECO:0000256" key="3">
    <source>
        <dbReference type="ARBA" id="ARBA00023274"/>
    </source>
</evidence>
<dbReference type="GO" id="GO:0006412">
    <property type="term" value="P:translation"/>
    <property type="evidence" value="ECO:0007669"/>
    <property type="project" value="InterPro"/>
</dbReference>
<protein>
    <submittedName>
        <fullName evidence="4">Ribosomal protein L5</fullName>
    </submittedName>
</protein>
<sequence length="187" mass="21732">MLTPSILRFHYDNVLRQDLLLKPDYTHPSQVPRSCGIIIVPKARSNSKTKNVELAIENMSGQRCVKEQSRGSTPKSFRFKQFVLNRESERKAAYVTNLARSTLRGHIMYKYLEKLVMIIPFHYPVEIRRNSIQSNLSMATTFLFKEFPQIKENFEIFAYIGGFNVTLVTSADTPEETFISWSGFRRK</sequence>
<name>A0A1B3TRM4_PSINU</name>
<geneLocation type="mitochondrion" evidence="4"/>
<dbReference type="GO" id="GO:0003735">
    <property type="term" value="F:structural constituent of ribosome"/>
    <property type="evidence" value="ECO:0007669"/>
    <property type="project" value="InterPro"/>
</dbReference>
<dbReference type="GO" id="GO:1990904">
    <property type="term" value="C:ribonucleoprotein complex"/>
    <property type="evidence" value="ECO:0007669"/>
    <property type="project" value="UniProtKB-KW"/>
</dbReference>
<evidence type="ECO:0000256" key="1">
    <source>
        <dbReference type="ARBA" id="ARBA00008553"/>
    </source>
</evidence>
<keyword evidence="3" id="KW-0687">Ribonucleoprotein</keyword>
<accession>A0A1B3TRM4</accession>
<dbReference type="AlphaFoldDB" id="A0A1B3TRM4"/>
<dbReference type="InterPro" id="IPR022803">
    <property type="entry name" value="Ribosomal_uL5_dom_sf"/>
</dbReference>
<dbReference type="InterPro" id="IPR002132">
    <property type="entry name" value="Ribosomal_uL5"/>
</dbReference>
<dbReference type="SUPFAM" id="SSF55282">
    <property type="entry name" value="RL5-like"/>
    <property type="match status" value="1"/>
</dbReference>
<comment type="similarity">
    <text evidence="1">Belongs to the universal ribosomal protein uL5 family.</text>
</comment>
<dbReference type="PIRSF" id="PIRSF002161">
    <property type="entry name" value="Ribosomal_L5"/>
    <property type="match status" value="1"/>
</dbReference>
<keyword evidence="4" id="KW-0496">Mitochondrion</keyword>
<keyword evidence="2 4" id="KW-0689">Ribosomal protein</keyword>
<dbReference type="EMBL" id="KX171639">
    <property type="protein sequence ID" value="AOH05950.1"/>
    <property type="molecule type" value="Genomic_DNA"/>
</dbReference>
<evidence type="ECO:0000313" key="4">
    <source>
        <dbReference type="EMBL" id="AOH05950.1"/>
    </source>
</evidence>
<dbReference type="GO" id="GO:0005840">
    <property type="term" value="C:ribosome"/>
    <property type="evidence" value="ECO:0007669"/>
    <property type="project" value="UniProtKB-KW"/>
</dbReference>
<dbReference type="PANTHER" id="PTHR11994">
    <property type="entry name" value="60S RIBOSOMAL PROTEIN L11-RELATED"/>
    <property type="match status" value="1"/>
</dbReference>
<organism evidence="4">
    <name type="scientific">Psilotum nudum</name>
    <name type="common">Whisk fern</name>
    <name type="synonym">Lycopodium nudum</name>
    <dbReference type="NCBI Taxonomy" id="3240"/>
    <lineage>
        <taxon>Eukaryota</taxon>
        <taxon>Viridiplantae</taxon>
        <taxon>Streptophyta</taxon>
        <taxon>Embryophyta</taxon>
        <taxon>Tracheophyta</taxon>
        <taxon>Polypodiopsida</taxon>
        <taxon>Ophioglossidae</taxon>
        <taxon>Psilotales</taxon>
        <taxon>Psilotaceae</taxon>
        <taxon>Psilotum</taxon>
    </lineage>
</organism>
<gene>
    <name evidence="4" type="primary">rpl5</name>
</gene>